<accession>A0ABY4EGS5</accession>
<dbReference type="InterPro" id="IPR016181">
    <property type="entry name" value="Acyl_CoA_acyltransferase"/>
</dbReference>
<evidence type="ECO:0000313" key="3">
    <source>
        <dbReference type="Proteomes" id="UP000831787"/>
    </source>
</evidence>
<dbReference type="InterPro" id="IPR027365">
    <property type="entry name" value="GNAT_acetyltra_YdfB-like"/>
</dbReference>
<dbReference type="SUPFAM" id="SSF55729">
    <property type="entry name" value="Acyl-CoA N-acyltransferases (Nat)"/>
    <property type="match status" value="1"/>
</dbReference>
<dbReference type="Gene3D" id="3.40.630.30">
    <property type="match status" value="1"/>
</dbReference>
<keyword evidence="3" id="KW-1185">Reference proteome</keyword>
<evidence type="ECO:0000259" key="1">
    <source>
        <dbReference type="PROSITE" id="PS51186"/>
    </source>
</evidence>
<organism evidence="2 3">
    <name type="scientific">Halobacillus salinarum</name>
    <dbReference type="NCBI Taxonomy" id="2932257"/>
    <lineage>
        <taxon>Bacteria</taxon>
        <taxon>Bacillati</taxon>
        <taxon>Bacillota</taxon>
        <taxon>Bacilli</taxon>
        <taxon>Bacillales</taxon>
        <taxon>Bacillaceae</taxon>
        <taxon>Halobacillus</taxon>
    </lineage>
</organism>
<gene>
    <name evidence="2" type="ORF">MUN89_17560</name>
</gene>
<proteinExistence type="predicted"/>
<evidence type="ECO:0000313" key="2">
    <source>
        <dbReference type="EMBL" id="UOQ43673.1"/>
    </source>
</evidence>
<dbReference type="PROSITE" id="PS51186">
    <property type="entry name" value="GNAT"/>
    <property type="match status" value="1"/>
</dbReference>
<keyword evidence="2" id="KW-0012">Acyltransferase</keyword>
<sequence>MIRQLRETDRERCQELLFEKPAENLFMIGDIENFGFDQDFQKLWGDFTEDGRLKAVLLKYHSNYIAYSNTVFSGREFAEIINQDPEFTELSGLKSITEHILPYLENKQPRTRTLYYAKCEKSDFLNTDLPLEQVSLAGIEDIPAIDDLYNLISEFEKNNRRKESMKRGMESGSARTYLLKNGNEVLSSASTTAENSLSAMVIGVCTHPNHIKKGYASLCMTKLCLDLLQEGKMLCLFYDNPEAGRIYKRLGFEDTGMWMMHNFQPALHNTPS</sequence>
<reference evidence="2 3" key="1">
    <citation type="submission" date="2022-04" db="EMBL/GenBank/DDBJ databases">
        <title>Halobacillus sp. isolated from saltern.</title>
        <authorList>
            <person name="Won M."/>
            <person name="Lee C.-M."/>
            <person name="Woen H.-Y."/>
            <person name="Kwon S.-W."/>
        </authorList>
    </citation>
    <scope>NUCLEOTIDE SEQUENCE [LARGE SCALE GENOMIC DNA]</scope>
    <source>
        <strain evidence="2 3">SSBR10-3</strain>
    </source>
</reference>
<dbReference type="RefSeq" id="WP_244709032.1">
    <property type="nucleotide sequence ID" value="NZ_CP095073.1"/>
</dbReference>
<dbReference type="EMBL" id="CP095073">
    <property type="protein sequence ID" value="UOQ43673.1"/>
    <property type="molecule type" value="Genomic_DNA"/>
</dbReference>
<name>A0ABY4EGS5_9BACI</name>
<keyword evidence="2" id="KW-0808">Transferase</keyword>
<feature type="domain" description="N-acetyltransferase" evidence="1">
    <location>
        <begin position="129"/>
        <end position="272"/>
    </location>
</feature>
<dbReference type="InterPro" id="IPR000182">
    <property type="entry name" value="GNAT_dom"/>
</dbReference>
<dbReference type="GO" id="GO:0016746">
    <property type="term" value="F:acyltransferase activity"/>
    <property type="evidence" value="ECO:0007669"/>
    <property type="project" value="UniProtKB-KW"/>
</dbReference>
<protein>
    <submittedName>
        <fullName evidence="2">GNAT family N-acetyltransferase</fullName>
        <ecNumber evidence="2">2.3.1.-</ecNumber>
    </submittedName>
</protein>
<dbReference type="EC" id="2.3.1.-" evidence="2"/>
<dbReference type="Pfam" id="PF12746">
    <property type="entry name" value="GNAT_acetyltran"/>
    <property type="match status" value="1"/>
</dbReference>
<dbReference type="Proteomes" id="UP000831787">
    <property type="component" value="Chromosome"/>
</dbReference>